<protein>
    <recommendedName>
        <fullName evidence="4">DUF3489 domain-containing protein</fullName>
    </recommendedName>
</protein>
<dbReference type="AlphaFoldDB" id="A0A1I4C8J5"/>
<proteinExistence type="predicted"/>
<accession>A0A1I4C8J5</accession>
<dbReference type="EMBL" id="FOSZ01000002">
    <property type="protein sequence ID" value="SFK76960.1"/>
    <property type="molecule type" value="Genomic_DNA"/>
</dbReference>
<dbReference type="Pfam" id="PF11994">
    <property type="entry name" value="DUF3489"/>
    <property type="match status" value="1"/>
</dbReference>
<evidence type="ECO:0000313" key="3">
    <source>
        <dbReference type="Proteomes" id="UP000198851"/>
    </source>
</evidence>
<reference evidence="3" key="1">
    <citation type="submission" date="2016-10" db="EMBL/GenBank/DDBJ databases">
        <authorList>
            <person name="Varghese N."/>
            <person name="Submissions S."/>
        </authorList>
    </citation>
    <scope>NUCLEOTIDE SEQUENCE [LARGE SCALE GENOMIC DNA]</scope>
    <source>
        <strain evidence="3">DSM 28453</strain>
    </source>
</reference>
<feature type="compositionally biased region" description="Polar residues" evidence="1">
    <location>
        <begin position="1"/>
        <end position="10"/>
    </location>
</feature>
<feature type="region of interest" description="Disordered" evidence="1">
    <location>
        <begin position="1"/>
        <end position="26"/>
    </location>
</feature>
<keyword evidence="3" id="KW-1185">Reference proteome</keyword>
<dbReference type="Proteomes" id="UP000198851">
    <property type="component" value="Unassembled WGS sequence"/>
</dbReference>
<dbReference type="STRING" id="1280847.SAMN04488036_102101"/>
<evidence type="ECO:0008006" key="4">
    <source>
        <dbReference type="Google" id="ProtNLM"/>
    </source>
</evidence>
<evidence type="ECO:0000256" key="1">
    <source>
        <dbReference type="SAM" id="MobiDB-lite"/>
    </source>
</evidence>
<dbReference type="InterPro" id="IPR021880">
    <property type="entry name" value="DUF3489"/>
</dbReference>
<sequence>MAKATQTTNPEIPEEQDASAPKAPRVTKQQIMIDMLSRPEGATIEELVEATQWLGHTVRGAMSGALKKKLGLTITSEKEDQRGRVYRLEK</sequence>
<evidence type="ECO:0000313" key="2">
    <source>
        <dbReference type="EMBL" id="SFK76960.1"/>
    </source>
</evidence>
<dbReference type="RefSeq" id="WP_093321626.1">
    <property type="nucleotide sequence ID" value="NZ_FOSZ01000002.1"/>
</dbReference>
<organism evidence="2 3">
    <name type="scientific">Shimia haliotis</name>
    <dbReference type="NCBI Taxonomy" id="1280847"/>
    <lineage>
        <taxon>Bacteria</taxon>
        <taxon>Pseudomonadati</taxon>
        <taxon>Pseudomonadota</taxon>
        <taxon>Alphaproteobacteria</taxon>
        <taxon>Rhodobacterales</taxon>
        <taxon>Roseobacteraceae</taxon>
    </lineage>
</organism>
<name>A0A1I4C8J5_9RHOB</name>
<gene>
    <name evidence="2" type="ORF">SAMN04488036_102101</name>
</gene>